<evidence type="ECO:0000313" key="2">
    <source>
        <dbReference type="EMBL" id="MEE7457846.1"/>
    </source>
</evidence>
<sequence length="78" mass="8463">MVRPLGPHRVRYRLDRDTVGSGGQESTLVAEKPMTDGRVRMEAWLQRDDGVEPDFGPAWLALAAARCSAAGPSSTLPK</sequence>
<dbReference type="InterPro" id="IPR053762">
    <property type="entry name" value="Toxin-Sub_Inhibitor_sf"/>
</dbReference>
<organism evidence="2 3">
    <name type="scientific">Methylobacterium radiotolerans</name>
    <dbReference type="NCBI Taxonomy" id="31998"/>
    <lineage>
        <taxon>Bacteria</taxon>
        <taxon>Pseudomonadati</taxon>
        <taxon>Pseudomonadota</taxon>
        <taxon>Alphaproteobacteria</taxon>
        <taxon>Hyphomicrobiales</taxon>
        <taxon>Methylobacteriaceae</taxon>
        <taxon>Methylobacterium</taxon>
    </lineage>
</organism>
<dbReference type="InterPro" id="IPR054004">
    <property type="entry name" value="Tsi3"/>
</dbReference>
<protein>
    <recommendedName>
        <fullName evidence="1">Type six secretion immunity 3 domain-containing protein</fullName>
    </recommendedName>
</protein>
<reference evidence="2 3" key="1">
    <citation type="journal article" date="2012" name="Genet. Mol. Biol.">
        <title>Analysis of 16S rRNA and mxaF genes revealing insights into Methylobacterium niche-specific plant association.</title>
        <authorList>
            <person name="Dourado M.N."/>
            <person name="Andreote F.D."/>
            <person name="Dini-Andreote F."/>
            <person name="Conti R."/>
            <person name="Araujo J.M."/>
            <person name="Araujo W.L."/>
        </authorList>
    </citation>
    <scope>NUCLEOTIDE SEQUENCE [LARGE SCALE GENOMIC DNA]</scope>
    <source>
        <strain evidence="2 3">SR1.6/4</strain>
    </source>
</reference>
<feature type="domain" description="Type six secretion immunity 3" evidence="1">
    <location>
        <begin position="4"/>
        <end position="66"/>
    </location>
</feature>
<evidence type="ECO:0000259" key="1">
    <source>
        <dbReference type="Pfam" id="PF22211"/>
    </source>
</evidence>
<dbReference type="NCBIfam" id="NF038331">
    <property type="entry name" value="Tsi3_fam"/>
    <property type="match status" value="1"/>
</dbReference>
<dbReference type="Gene3D" id="2.60.120.1690">
    <property type="match status" value="1"/>
</dbReference>
<accession>A0ABU7TB78</accession>
<dbReference type="Pfam" id="PF22211">
    <property type="entry name" value="Tsi3"/>
    <property type="match status" value="1"/>
</dbReference>
<gene>
    <name evidence="2" type="ORF">MRSR164_14005</name>
</gene>
<evidence type="ECO:0000313" key="3">
    <source>
        <dbReference type="Proteomes" id="UP001349262"/>
    </source>
</evidence>
<keyword evidence="3" id="KW-1185">Reference proteome</keyword>
<comment type="caution">
    <text evidence="2">The sequence shown here is derived from an EMBL/GenBank/DDBJ whole genome shotgun (WGS) entry which is preliminary data.</text>
</comment>
<dbReference type="Proteomes" id="UP001349262">
    <property type="component" value="Unassembled WGS sequence"/>
</dbReference>
<name>A0ABU7TB78_9HYPH</name>
<proteinExistence type="predicted"/>
<dbReference type="EMBL" id="MLBY01000004">
    <property type="protein sequence ID" value="MEE7457846.1"/>
    <property type="molecule type" value="Genomic_DNA"/>
</dbReference>